<sequence>MSSATLLQLLATQARLSDGELAERLDMTEEAVRAQREQWEKEGVILGYQAVVNEEYEHDSRVAAFIEVKMTPERDGGFDRLAMRISRFDEVSSCYLASGGFDLLVLVEGKSMRDIARFVAEKLSTLEGVLSTSTHFHLKTYKKNGCVFEAPVQAERLVVAP</sequence>
<feature type="domain" description="Transcription regulator AsnC/Lrp ligand binding" evidence="1">
    <location>
        <begin position="66"/>
        <end position="140"/>
    </location>
</feature>
<dbReference type="GO" id="GO:0043565">
    <property type="term" value="F:sequence-specific DNA binding"/>
    <property type="evidence" value="ECO:0007669"/>
    <property type="project" value="TreeGrafter"/>
</dbReference>
<accession>A0A2N8HBL9</accession>
<dbReference type="AlphaFoldDB" id="A0A2N8HBL9"/>
<dbReference type="Pfam" id="PF01037">
    <property type="entry name" value="AsnC_trans_reg"/>
    <property type="match status" value="1"/>
</dbReference>
<dbReference type="InterPro" id="IPR019888">
    <property type="entry name" value="Tscrpt_reg_AsnC-like"/>
</dbReference>
<dbReference type="Gene3D" id="1.10.10.10">
    <property type="entry name" value="Winged helix-like DNA-binding domain superfamily/Winged helix DNA-binding domain"/>
    <property type="match status" value="1"/>
</dbReference>
<dbReference type="InterPro" id="IPR036390">
    <property type="entry name" value="WH_DNA-bd_sf"/>
</dbReference>
<evidence type="ECO:0000313" key="2">
    <source>
        <dbReference type="EMBL" id="PNC17260.1"/>
    </source>
</evidence>
<evidence type="ECO:0000313" key="3">
    <source>
        <dbReference type="Proteomes" id="UP000236000"/>
    </source>
</evidence>
<protein>
    <submittedName>
        <fullName evidence="2">AsnC family transcriptional regulator</fullName>
    </submittedName>
</protein>
<dbReference type="GO" id="GO:0005829">
    <property type="term" value="C:cytosol"/>
    <property type="evidence" value="ECO:0007669"/>
    <property type="project" value="TreeGrafter"/>
</dbReference>
<reference evidence="2 3" key="1">
    <citation type="journal article" date="2017" name="BMC Genomics">
        <title>Genome sequencing of 39 Akkermansia muciniphila isolates reveals its population structure, genomic and functional diverisity, and global distribution in mammalian gut microbiotas.</title>
        <authorList>
            <person name="Guo X."/>
            <person name="Li S."/>
            <person name="Zhang J."/>
            <person name="Wu F."/>
            <person name="Li X."/>
            <person name="Wu D."/>
            <person name="Zhang M."/>
            <person name="Ou Z."/>
            <person name="Jie Z."/>
            <person name="Yan Q."/>
            <person name="Li P."/>
            <person name="Yi J."/>
            <person name="Peng Y."/>
        </authorList>
    </citation>
    <scope>NUCLEOTIDE SEQUENCE [LARGE SCALE GENOMIC DNA]</scope>
    <source>
        <strain evidence="2 3">GP24</strain>
    </source>
</reference>
<dbReference type="SMART" id="SM00344">
    <property type="entry name" value="HTH_ASNC"/>
    <property type="match status" value="1"/>
</dbReference>
<dbReference type="OrthoDB" id="66249at2"/>
<dbReference type="GO" id="GO:0043200">
    <property type="term" value="P:response to amino acid"/>
    <property type="evidence" value="ECO:0007669"/>
    <property type="project" value="TreeGrafter"/>
</dbReference>
<organism evidence="2 3">
    <name type="scientific">Akkermansia muciniphila</name>
    <dbReference type="NCBI Taxonomy" id="239935"/>
    <lineage>
        <taxon>Bacteria</taxon>
        <taxon>Pseudomonadati</taxon>
        <taxon>Verrucomicrobiota</taxon>
        <taxon>Verrucomicrobiia</taxon>
        <taxon>Verrucomicrobiales</taxon>
        <taxon>Akkermansiaceae</taxon>
        <taxon>Akkermansia</taxon>
    </lineage>
</organism>
<dbReference type="Proteomes" id="UP000236000">
    <property type="component" value="Unassembled WGS sequence"/>
</dbReference>
<evidence type="ECO:0000259" key="1">
    <source>
        <dbReference type="Pfam" id="PF01037"/>
    </source>
</evidence>
<dbReference type="PANTHER" id="PTHR30154:SF34">
    <property type="entry name" value="TRANSCRIPTIONAL REGULATOR AZLB"/>
    <property type="match status" value="1"/>
</dbReference>
<name>A0A2N8HBL9_9BACT</name>
<dbReference type="InterPro" id="IPR019887">
    <property type="entry name" value="Tscrpt_reg_AsnC/Lrp_C"/>
</dbReference>
<gene>
    <name evidence="2" type="ORF">CXU22_11630</name>
</gene>
<dbReference type="PANTHER" id="PTHR30154">
    <property type="entry name" value="LEUCINE-RESPONSIVE REGULATORY PROTEIN"/>
    <property type="match status" value="1"/>
</dbReference>
<dbReference type="Gene3D" id="3.30.70.920">
    <property type="match status" value="1"/>
</dbReference>
<comment type="caution">
    <text evidence="2">The sequence shown here is derived from an EMBL/GenBank/DDBJ whole genome shotgun (WGS) entry which is preliminary data.</text>
</comment>
<dbReference type="EMBL" id="PJKA01000013">
    <property type="protein sequence ID" value="PNC17260.1"/>
    <property type="molecule type" value="Genomic_DNA"/>
</dbReference>
<dbReference type="RefSeq" id="WP_102715641.1">
    <property type="nucleotide sequence ID" value="NZ_CABMLK010000003.1"/>
</dbReference>
<dbReference type="SUPFAM" id="SSF54909">
    <property type="entry name" value="Dimeric alpha+beta barrel"/>
    <property type="match status" value="1"/>
</dbReference>
<proteinExistence type="predicted"/>
<dbReference type="InterPro" id="IPR036388">
    <property type="entry name" value="WH-like_DNA-bd_sf"/>
</dbReference>
<dbReference type="InterPro" id="IPR011008">
    <property type="entry name" value="Dimeric_a/b-barrel"/>
</dbReference>
<dbReference type="SUPFAM" id="SSF46785">
    <property type="entry name" value="Winged helix' DNA-binding domain"/>
    <property type="match status" value="1"/>
</dbReference>